<name>A0AAF0C4B5_9GAMM</name>
<dbReference type="AlphaFoldDB" id="A0AAF0C4B5"/>
<keyword evidence="1" id="KW-0812">Transmembrane</keyword>
<reference evidence="2 3" key="2">
    <citation type="journal article" date="2022" name="Mar. Drugs">
        <title>Bioassay-Guided Fractionation Leads to the Detection of Cholic Acid Generated by the Rare Thalassomonas sp.</title>
        <authorList>
            <person name="Pheiffer F."/>
            <person name="Schneider Y.K."/>
            <person name="Hansen E.H."/>
            <person name="Andersen J.H."/>
            <person name="Isaksson J."/>
            <person name="Busche T."/>
            <person name="R C."/>
            <person name="Kalinowski J."/>
            <person name="Zyl L.V."/>
            <person name="Trindade M."/>
        </authorList>
    </citation>
    <scope>NUCLEOTIDE SEQUENCE [LARGE SCALE GENOMIC DNA]</scope>
    <source>
        <strain evidence="2 3">A5K-106</strain>
    </source>
</reference>
<proteinExistence type="predicted"/>
<evidence type="ECO:0000256" key="1">
    <source>
        <dbReference type="SAM" id="Phobius"/>
    </source>
</evidence>
<evidence type="ECO:0000313" key="2">
    <source>
        <dbReference type="EMBL" id="WDD99624.1"/>
    </source>
</evidence>
<keyword evidence="1" id="KW-0472">Membrane</keyword>
<gene>
    <name evidence="2" type="ORF">SG35_002820</name>
</gene>
<accession>A0AAF0C4B5</accession>
<reference evidence="2 3" key="1">
    <citation type="journal article" date="2015" name="Genome Announc.">
        <title>Draft Genome Sequences of Marine Isolates of Thalassomonas viridans and Thalassomonas actiniarum.</title>
        <authorList>
            <person name="Olonade I."/>
            <person name="van Zyl L.J."/>
            <person name="Trindade M."/>
        </authorList>
    </citation>
    <scope>NUCLEOTIDE SEQUENCE [LARGE SCALE GENOMIC DNA]</scope>
    <source>
        <strain evidence="2 3">A5K-106</strain>
    </source>
</reference>
<dbReference type="EMBL" id="CP059735">
    <property type="protein sequence ID" value="WDD99624.1"/>
    <property type="molecule type" value="Genomic_DNA"/>
</dbReference>
<organism evidence="2 3">
    <name type="scientific">Thalassomonas actiniarum</name>
    <dbReference type="NCBI Taxonomy" id="485447"/>
    <lineage>
        <taxon>Bacteria</taxon>
        <taxon>Pseudomonadati</taxon>
        <taxon>Pseudomonadota</taxon>
        <taxon>Gammaproteobacteria</taxon>
        <taxon>Alteromonadales</taxon>
        <taxon>Colwelliaceae</taxon>
        <taxon>Thalassomonas</taxon>
    </lineage>
</organism>
<keyword evidence="1" id="KW-1133">Transmembrane helix</keyword>
<sequence length="61" mass="6623">MKQQVNTAILVIVALIIVSATLLHGSLADISIFHGLILHPVFLLAGLSLFACAKEQRKTRQ</sequence>
<dbReference type="Proteomes" id="UP000032568">
    <property type="component" value="Chromosome"/>
</dbReference>
<dbReference type="RefSeq" id="WP_044835008.1">
    <property type="nucleotide sequence ID" value="NZ_CP059735.1"/>
</dbReference>
<feature type="transmembrane region" description="Helical" evidence="1">
    <location>
        <begin position="7"/>
        <end position="26"/>
    </location>
</feature>
<evidence type="ECO:0000313" key="3">
    <source>
        <dbReference type="Proteomes" id="UP000032568"/>
    </source>
</evidence>
<protein>
    <submittedName>
        <fullName evidence="2">Uncharacterized protein</fullName>
    </submittedName>
</protein>
<keyword evidence="3" id="KW-1185">Reference proteome</keyword>
<dbReference type="KEGG" id="tact:SG35_002820"/>
<feature type="transmembrane region" description="Helical" evidence="1">
    <location>
        <begin position="32"/>
        <end position="53"/>
    </location>
</feature>